<dbReference type="Pfam" id="PF06985">
    <property type="entry name" value="HET"/>
    <property type="match status" value="1"/>
</dbReference>
<proteinExistence type="predicted"/>
<protein>
    <submittedName>
        <fullName evidence="2">HET-domain-containing protein</fullName>
    </submittedName>
</protein>
<comment type="caution">
    <text evidence="2">The sequence shown here is derived from an EMBL/GenBank/DDBJ whole genome shotgun (WGS) entry which is preliminary data.</text>
</comment>
<feature type="domain" description="Heterokaryon incompatibility" evidence="1">
    <location>
        <begin position="78"/>
        <end position="235"/>
    </location>
</feature>
<dbReference type="Proteomes" id="UP001201980">
    <property type="component" value="Unassembled WGS sequence"/>
</dbReference>
<dbReference type="PANTHER" id="PTHR24148:SF73">
    <property type="entry name" value="HET DOMAIN PROTEIN (AFU_ORTHOLOGUE AFUA_8G01020)"/>
    <property type="match status" value="1"/>
</dbReference>
<accession>A0AAD5WY47</accession>
<keyword evidence="3" id="KW-1185">Reference proteome</keyword>
<dbReference type="PANTHER" id="PTHR24148">
    <property type="entry name" value="ANKYRIN REPEAT DOMAIN-CONTAINING PROTEIN 39 HOMOLOG-RELATED"/>
    <property type="match status" value="1"/>
</dbReference>
<reference evidence="2" key="1">
    <citation type="submission" date="2022-07" db="EMBL/GenBank/DDBJ databases">
        <title>Draft genome sequence of Zalerion maritima ATCC 34329, a (micro)plastics degrading marine fungus.</title>
        <authorList>
            <person name="Paco A."/>
            <person name="Goncalves M.F.M."/>
            <person name="Rocha-Santos T.A.P."/>
            <person name="Alves A."/>
        </authorList>
    </citation>
    <scope>NUCLEOTIDE SEQUENCE</scope>
    <source>
        <strain evidence="2">ATCC 34329</strain>
    </source>
</reference>
<gene>
    <name evidence="2" type="ORF">MKZ38_007685</name>
</gene>
<evidence type="ECO:0000313" key="2">
    <source>
        <dbReference type="EMBL" id="KAJ2907170.1"/>
    </source>
</evidence>
<dbReference type="InterPro" id="IPR010730">
    <property type="entry name" value="HET"/>
</dbReference>
<evidence type="ECO:0000313" key="3">
    <source>
        <dbReference type="Proteomes" id="UP001201980"/>
    </source>
</evidence>
<name>A0AAD5WY47_9PEZI</name>
<dbReference type="EMBL" id="JAKWBI020000004">
    <property type="protein sequence ID" value="KAJ2907170.1"/>
    <property type="molecule type" value="Genomic_DNA"/>
</dbReference>
<organism evidence="2 3">
    <name type="scientific">Zalerion maritima</name>
    <dbReference type="NCBI Taxonomy" id="339359"/>
    <lineage>
        <taxon>Eukaryota</taxon>
        <taxon>Fungi</taxon>
        <taxon>Dikarya</taxon>
        <taxon>Ascomycota</taxon>
        <taxon>Pezizomycotina</taxon>
        <taxon>Sordariomycetes</taxon>
        <taxon>Lulworthiomycetidae</taxon>
        <taxon>Lulworthiales</taxon>
        <taxon>Lulworthiaceae</taxon>
        <taxon>Zalerion</taxon>
    </lineage>
</organism>
<dbReference type="AlphaFoldDB" id="A0AAD5WY47"/>
<sequence>MQTSMFLPAVHHHLHIPSAFRHNNKNTTSTNNGLYQPLNPQRGEIRLLRVRPCTKDTNKVALKFRMTTVSLQQRPPQYWALSYVHGNDKKKEKIDVNSSKVEISATLAEALRYIMTSKEQLNMKEFFLWVDAICINPADIYEKSNQVQIMRAIYQEAFCVLAWLGAGTEKQRDAVETVSDIAHHVLNSHKKEGPSGWENGSFMENFDGSLDKDTWKAIEELDTLPYWHRVWMINELSAAKWVLFLCGHSFTRCLDIDIVLSWKSRIQTNSQPPMPSSMDETIWNRITSNSSWSWFQISFMMRLRDSVKSGKLSDLETPWVTRYFGASDPKDRVYAIQGLMHGVNMKVDYSQPTHKVYEDFLRQWVRSTDSLEHLFYAGIGHFGNNDQLDSELPSWVPNLHHIACDEGRREEFNPVGRRQDEHRIVLSPLFDAVSKANNQVSVMDFSRKVFKPTGFFLDTVIKTESLTGIRDLLLFAYGFACSCDSEHLGKVRARDACYPTCIPKSQAALRLMLVNLSRPRHAMMHENFNALDSASSGSDEGTSSSASSTHSRTSYADNMWLGEIYGALRDHLSVLMEDPTLGLNDAERCEVQEFLDDVLRQCSHEDGFTYGYAHYQSSEWDNIKMTQIHNVGNQLRRLLHNRSLFISQDGYIGLGPPSMRENDEVAVIPGFRYPVLLRKMSGTNNYQMVGVCYVSGIMNGLGCDKIDEGADRMVELSIY</sequence>
<dbReference type="Pfam" id="PF26639">
    <property type="entry name" value="Het-6_barrel"/>
    <property type="match status" value="1"/>
</dbReference>
<evidence type="ECO:0000259" key="1">
    <source>
        <dbReference type="Pfam" id="PF06985"/>
    </source>
</evidence>
<dbReference type="InterPro" id="IPR052895">
    <property type="entry name" value="HetReg/Transcr_Mod"/>
</dbReference>